<dbReference type="Proteomes" id="UP001374535">
    <property type="component" value="Chromosome 7"/>
</dbReference>
<organism evidence="1 2">
    <name type="scientific">Vigna mungo</name>
    <name type="common">Black gram</name>
    <name type="synonym">Phaseolus mungo</name>
    <dbReference type="NCBI Taxonomy" id="3915"/>
    <lineage>
        <taxon>Eukaryota</taxon>
        <taxon>Viridiplantae</taxon>
        <taxon>Streptophyta</taxon>
        <taxon>Embryophyta</taxon>
        <taxon>Tracheophyta</taxon>
        <taxon>Spermatophyta</taxon>
        <taxon>Magnoliopsida</taxon>
        <taxon>eudicotyledons</taxon>
        <taxon>Gunneridae</taxon>
        <taxon>Pentapetalae</taxon>
        <taxon>rosids</taxon>
        <taxon>fabids</taxon>
        <taxon>Fabales</taxon>
        <taxon>Fabaceae</taxon>
        <taxon>Papilionoideae</taxon>
        <taxon>50 kb inversion clade</taxon>
        <taxon>NPAAA clade</taxon>
        <taxon>indigoferoid/millettioid clade</taxon>
        <taxon>Phaseoleae</taxon>
        <taxon>Vigna</taxon>
    </lineage>
</organism>
<dbReference type="AlphaFoldDB" id="A0AAQ3RQI2"/>
<proteinExistence type="predicted"/>
<accession>A0AAQ3RQI2</accession>
<keyword evidence="2" id="KW-1185">Reference proteome</keyword>
<gene>
    <name evidence="1" type="ORF">V8G54_023628</name>
</gene>
<name>A0AAQ3RQI2_VIGMU</name>
<reference evidence="1 2" key="1">
    <citation type="journal article" date="2023" name="Life. Sci Alliance">
        <title>Evolutionary insights into 3D genome organization and epigenetic landscape of Vigna mungo.</title>
        <authorList>
            <person name="Junaid A."/>
            <person name="Singh B."/>
            <person name="Bhatia S."/>
        </authorList>
    </citation>
    <scope>NUCLEOTIDE SEQUENCE [LARGE SCALE GENOMIC DNA]</scope>
    <source>
        <strain evidence="1">Urdbean</strain>
    </source>
</reference>
<evidence type="ECO:0000313" key="1">
    <source>
        <dbReference type="EMBL" id="WVZ02822.1"/>
    </source>
</evidence>
<protein>
    <submittedName>
        <fullName evidence="1">Uncharacterized protein</fullName>
    </submittedName>
</protein>
<dbReference type="EMBL" id="CP144694">
    <property type="protein sequence ID" value="WVZ02822.1"/>
    <property type="molecule type" value="Genomic_DNA"/>
</dbReference>
<evidence type="ECO:0000313" key="2">
    <source>
        <dbReference type="Proteomes" id="UP001374535"/>
    </source>
</evidence>
<sequence>MPYLMHRCTLQVQNSILHRQVALLTGQCPNQVAVENYLSCLHARWRVLRYQAQARQVADKYIREIVESNLNVRVVVGCLRQVQNPCGILPPLECIFEHFGEAGFEFSRMKTVREVCLLEPPVISFGPRHILV</sequence>